<keyword evidence="9" id="KW-1185">Reference proteome</keyword>
<evidence type="ECO:0000256" key="1">
    <source>
        <dbReference type="ARBA" id="ARBA00006722"/>
    </source>
</evidence>
<evidence type="ECO:0000256" key="6">
    <source>
        <dbReference type="SAM" id="SignalP"/>
    </source>
</evidence>
<dbReference type="EMBL" id="JAVYJV010000007">
    <property type="protein sequence ID" value="KAK4366797.1"/>
    <property type="molecule type" value="Genomic_DNA"/>
</dbReference>
<feature type="signal peptide" evidence="6">
    <location>
        <begin position="1"/>
        <end position="20"/>
    </location>
</feature>
<organism evidence="8 9">
    <name type="scientific">Anisodus tanguticus</name>
    <dbReference type="NCBI Taxonomy" id="243964"/>
    <lineage>
        <taxon>Eukaryota</taxon>
        <taxon>Viridiplantae</taxon>
        <taxon>Streptophyta</taxon>
        <taxon>Embryophyta</taxon>
        <taxon>Tracheophyta</taxon>
        <taxon>Spermatophyta</taxon>
        <taxon>Magnoliopsida</taxon>
        <taxon>eudicotyledons</taxon>
        <taxon>Gunneridae</taxon>
        <taxon>Pentapetalae</taxon>
        <taxon>asterids</taxon>
        <taxon>lamiids</taxon>
        <taxon>Solanales</taxon>
        <taxon>Solanaceae</taxon>
        <taxon>Solanoideae</taxon>
        <taxon>Hyoscyameae</taxon>
        <taxon>Anisodus</taxon>
    </lineage>
</organism>
<evidence type="ECO:0000256" key="2">
    <source>
        <dbReference type="ARBA" id="ARBA00022529"/>
    </source>
</evidence>
<evidence type="ECO:0000256" key="4">
    <source>
        <dbReference type="ARBA" id="ARBA00022821"/>
    </source>
</evidence>
<keyword evidence="6" id="KW-0732">Signal</keyword>
<dbReference type="GO" id="GO:0031640">
    <property type="term" value="P:killing of cells of another organism"/>
    <property type="evidence" value="ECO:0007669"/>
    <property type="project" value="UniProtKB-KW"/>
</dbReference>
<feature type="domain" description="Defensin-like" evidence="7">
    <location>
        <begin position="34"/>
        <end position="71"/>
    </location>
</feature>
<evidence type="ECO:0000256" key="5">
    <source>
        <dbReference type="ARBA" id="ARBA00023157"/>
    </source>
</evidence>
<keyword evidence="4" id="KW-0611">Plant defense</keyword>
<evidence type="ECO:0000313" key="8">
    <source>
        <dbReference type="EMBL" id="KAK4366797.1"/>
    </source>
</evidence>
<comment type="similarity">
    <text evidence="1">Belongs to the DEFL family.</text>
</comment>
<keyword evidence="5" id="KW-1015">Disulfide bond</keyword>
<evidence type="ECO:0000259" key="7">
    <source>
        <dbReference type="Pfam" id="PF24552"/>
    </source>
</evidence>
<sequence length="72" mass="8085">MEFSKFLIVFLLLVVPFSTASNTLGASNDNQIRPFCWKSCTPDFTQEDCVFECKGRGFSSGNCELGRCCCRE</sequence>
<dbReference type="Proteomes" id="UP001291623">
    <property type="component" value="Unassembled WGS sequence"/>
</dbReference>
<feature type="chain" id="PRO_5042001407" description="Defensin-like domain-containing protein" evidence="6">
    <location>
        <begin position="21"/>
        <end position="72"/>
    </location>
</feature>
<evidence type="ECO:0000313" key="9">
    <source>
        <dbReference type="Proteomes" id="UP001291623"/>
    </source>
</evidence>
<dbReference type="GO" id="GO:0050832">
    <property type="term" value="P:defense response to fungus"/>
    <property type="evidence" value="ECO:0007669"/>
    <property type="project" value="UniProtKB-KW"/>
</dbReference>
<name>A0AAE1SC63_9SOLA</name>
<keyword evidence="2" id="KW-0929">Antimicrobial</keyword>
<comment type="caution">
    <text evidence="8">The sequence shown here is derived from an EMBL/GenBank/DDBJ whole genome shotgun (WGS) entry which is preliminary data.</text>
</comment>
<evidence type="ECO:0000256" key="3">
    <source>
        <dbReference type="ARBA" id="ARBA00022577"/>
    </source>
</evidence>
<proteinExistence type="inferred from homology"/>
<dbReference type="InterPro" id="IPR056373">
    <property type="entry name" value="Defensin-like_dom"/>
</dbReference>
<gene>
    <name evidence="8" type="ORF">RND71_014677</name>
</gene>
<accession>A0AAE1SC63</accession>
<keyword evidence="3" id="KW-0295">Fungicide</keyword>
<protein>
    <recommendedName>
        <fullName evidence="7">Defensin-like domain-containing protein</fullName>
    </recommendedName>
</protein>
<dbReference type="Pfam" id="PF24552">
    <property type="entry name" value="Defensin"/>
    <property type="match status" value="1"/>
</dbReference>
<reference evidence="8" key="1">
    <citation type="submission" date="2023-12" db="EMBL/GenBank/DDBJ databases">
        <title>Genome assembly of Anisodus tanguticus.</title>
        <authorList>
            <person name="Wang Y.-J."/>
        </authorList>
    </citation>
    <scope>NUCLEOTIDE SEQUENCE</scope>
    <source>
        <strain evidence="8">KB-2021</strain>
        <tissue evidence="8">Leaf</tissue>
    </source>
</reference>
<dbReference type="AlphaFoldDB" id="A0AAE1SC63"/>